<dbReference type="GO" id="GO:0016780">
    <property type="term" value="F:phosphotransferase activity, for other substituted phosphate groups"/>
    <property type="evidence" value="ECO:0007669"/>
    <property type="project" value="TreeGrafter"/>
</dbReference>
<organism evidence="3 4">
    <name type="scientific">Candidatus Minimicrobia vallesae</name>
    <dbReference type="NCBI Taxonomy" id="2841264"/>
    <lineage>
        <taxon>Bacteria</taxon>
        <taxon>Candidatus Saccharimonadota</taxon>
        <taxon>Candidatus Saccharimonadota incertae sedis</taxon>
        <taxon>Candidatus Minimicrobia</taxon>
    </lineage>
</organism>
<sequence>MVGKPELIEEYRKNGDKLDHDFRVTPVGRFIRRFSLDELPQLFNVVKGDISLVGPRER</sequence>
<feature type="domain" description="Bacterial sugar transferase" evidence="2">
    <location>
        <begin position="13"/>
        <end position="56"/>
    </location>
</feature>
<protein>
    <submittedName>
        <fullName evidence="3">Sugar transferase</fullName>
    </submittedName>
</protein>
<dbReference type="Proteomes" id="UP000677117">
    <property type="component" value="Chromosome"/>
</dbReference>
<dbReference type="PANTHER" id="PTHR30576">
    <property type="entry name" value="COLANIC BIOSYNTHESIS UDP-GLUCOSE LIPID CARRIER TRANSFERASE"/>
    <property type="match status" value="1"/>
</dbReference>
<keyword evidence="3" id="KW-0808">Transferase</keyword>
<dbReference type="AlphaFoldDB" id="A0A8F1MAP2"/>
<dbReference type="KEGG" id="mvl:KOY49_04645"/>
<comment type="similarity">
    <text evidence="1">Belongs to the bacterial sugar transferase family.</text>
</comment>
<evidence type="ECO:0000313" key="4">
    <source>
        <dbReference type="Proteomes" id="UP000677117"/>
    </source>
</evidence>
<name>A0A8F1MAP2_9BACT</name>
<accession>A0A8F1MAP2</accession>
<proteinExistence type="inferred from homology"/>
<gene>
    <name evidence="3" type="ORF">KOY49_04645</name>
</gene>
<dbReference type="Pfam" id="PF02397">
    <property type="entry name" value="Bac_transf"/>
    <property type="match status" value="1"/>
</dbReference>
<dbReference type="EMBL" id="CP076459">
    <property type="protein sequence ID" value="QWQ31407.1"/>
    <property type="molecule type" value="Genomic_DNA"/>
</dbReference>
<evidence type="ECO:0000259" key="2">
    <source>
        <dbReference type="Pfam" id="PF02397"/>
    </source>
</evidence>
<dbReference type="InterPro" id="IPR003362">
    <property type="entry name" value="Bact_transf"/>
</dbReference>
<keyword evidence="4" id="KW-1185">Reference proteome</keyword>
<evidence type="ECO:0000313" key="3">
    <source>
        <dbReference type="EMBL" id="QWQ31407.1"/>
    </source>
</evidence>
<reference evidence="3" key="1">
    <citation type="submission" date="2021-06" db="EMBL/GenBank/DDBJ databases">
        <title>An adapted protocol for Saccharibacteria cultivation: two new species join this phylum of Candidate Phyla Radiations.</title>
        <authorList>
            <person name="Ibrahim A."/>
            <person name="Maatouk M."/>
            <person name="Raoult D."/>
            <person name="Bittar F."/>
        </authorList>
    </citation>
    <scope>NUCLEOTIDE SEQUENCE</scope>
    <source>
        <strain evidence="3">IHU2</strain>
    </source>
</reference>
<evidence type="ECO:0000256" key="1">
    <source>
        <dbReference type="ARBA" id="ARBA00006464"/>
    </source>
</evidence>
<dbReference type="PANTHER" id="PTHR30576:SF0">
    <property type="entry name" value="UNDECAPRENYL-PHOSPHATE N-ACETYLGALACTOSAMINYL 1-PHOSPHATE TRANSFERASE-RELATED"/>
    <property type="match status" value="1"/>
</dbReference>